<gene>
    <name evidence="2" type="ORF">A4R26_20750</name>
</gene>
<evidence type="ECO:0000313" key="3">
    <source>
        <dbReference type="Proteomes" id="UP000192276"/>
    </source>
</evidence>
<reference evidence="3" key="1">
    <citation type="submission" date="2016-04" db="EMBL/GenBank/DDBJ databases">
        <authorList>
            <person name="Chen L."/>
            <person name="Zhuang W."/>
            <person name="Wang G."/>
        </authorList>
    </citation>
    <scope>NUCLEOTIDE SEQUENCE [LARGE SCALE GENOMIC DNA]</scope>
    <source>
        <strain evidence="3">208</strain>
    </source>
</reference>
<accession>A0A1V9FN82</accession>
<keyword evidence="1" id="KW-0472">Membrane</keyword>
<sequence length="91" mass="10225">MRLECFFDCPDIALVIIFAGKKAISYIANKEDRASKNASYAQSFKIPSETMDIIRDHLTSFIGIIVICLLFIYRNKGTGDPTCKQCKVSLN</sequence>
<dbReference type="EMBL" id="LWBP01000167">
    <property type="protein sequence ID" value="OQP59819.1"/>
    <property type="molecule type" value="Genomic_DNA"/>
</dbReference>
<keyword evidence="3" id="KW-1185">Reference proteome</keyword>
<protein>
    <submittedName>
        <fullName evidence="2">Uncharacterized protein</fullName>
    </submittedName>
</protein>
<keyword evidence="1" id="KW-0812">Transmembrane</keyword>
<name>A0A1V9FN82_9BACT</name>
<dbReference type="Proteomes" id="UP000192276">
    <property type="component" value="Unassembled WGS sequence"/>
</dbReference>
<organism evidence="2 3">
    <name type="scientific">Niastella populi</name>
    <dbReference type="NCBI Taxonomy" id="550983"/>
    <lineage>
        <taxon>Bacteria</taxon>
        <taxon>Pseudomonadati</taxon>
        <taxon>Bacteroidota</taxon>
        <taxon>Chitinophagia</taxon>
        <taxon>Chitinophagales</taxon>
        <taxon>Chitinophagaceae</taxon>
        <taxon>Niastella</taxon>
    </lineage>
</organism>
<feature type="transmembrane region" description="Helical" evidence="1">
    <location>
        <begin position="57"/>
        <end position="73"/>
    </location>
</feature>
<comment type="caution">
    <text evidence="2">The sequence shown here is derived from an EMBL/GenBank/DDBJ whole genome shotgun (WGS) entry which is preliminary data.</text>
</comment>
<evidence type="ECO:0000313" key="2">
    <source>
        <dbReference type="EMBL" id="OQP59819.1"/>
    </source>
</evidence>
<proteinExistence type="predicted"/>
<keyword evidence="1" id="KW-1133">Transmembrane helix</keyword>
<evidence type="ECO:0000256" key="1">
    <source>
        <dbReference type="SAM" id="Phobius"/>
    </source>
</evidence>
<dbReference type="AlphaFoldDB" id="A0A1V9FN82"/>